<feature type="region of interest" description="Disordered" evidence="3">
    <location>
        <begin position="134"/>
        <end position="155"/>
    </location>
</feature>
<sequence length="835" mass="93295">MVLGPDAAVRPENWQVVVDELLEMLVVPEKQWTWFRPTEPREQKTLRQHKQVQLHALRQVLQSVSEYDRHKLLDRVSLYYDERVPWSSKESAQAVQDILRRVEPSKDEIFVIMDGYVPMLREFGKVSQHRTKVSASGYRKSQNAADGSVDTPLVGRAPVGEDDRIRTKYMSRIGSLAFLVDFLQGSDIEARWNVIFLLLLHYLDDHDVHVKSAACKVLQTVVAKVTSRPKANGVAACGVRAAWRGAGGRVSGGVQGVAGGSGNGAAAENGGVRRRGGEADVLRRARAAAKPVHRVFASDDRRGGRGAGATGGAGTRAGERALRRAGVSSEGGTAAAQVRGARRGRGASENRPLCFAARADTTRKRPRTKISSPNDTVKTRRMPKFLTQSRDALREKYVEINRREKSRLVDAMRHKAQSEWSYEAGARNGDRNRYSDVLPFDKNRVRLGSADNDYINASWIELTCGDSVGRYIATQGPTAATWRHFWQMCFEQCVEEVVIVMLTPLFEGGREKCYKYWSENDFRAGDWLVLEFGGMRESESGHFTVRHWTLRDEASGALKPVTQYQFHEWADFSAPEQATSLVELSSSVHSHNTRDPIVVHCSAGVGRSGTFIAVDYFLQHCTAALTAPGTDDAREDLITPVNNHEVRDPVLEIVLELRSQRVLMVQQFEQFAFIYDCLRRHCVVWTEHHTVVLLDLSSLSSWILRLLALMNQLESCWLVRPVFATSSIFSFELGYGCSRLSFNQLSRITVVFLGRLERFFLEYLAPQSESDDGHTGALYSESERAAADGWPGLAGSVSERLGKERCGSERCVTRGGGSWYSSTEENELDLEESGE</sequence>
<dbReference type="PRINTS" id="PR00700">
    <property type="entry name" value="PRTYPHPHTASE"/>
</dbReference>
<dbReference type="InterPro" id="IPR003595">
    <property type="entry name" value="Tyr_Pase_cat"/>
</dbReference>
<dbReference type="GO" id="GO:0110078">
    <property type="term" value="C:TTT Hsp90 cochaperone complex"/>
    <property type="evidence" value="ECO:0007669"/>
    <property type="project" value="InterPro"/>
</dbReference>
<feature type="region of interest" description="Disordered" evidence="3">
    <location>
        <begin position="298"/>
        <end position="348"/>
    </location>
</feature>
<comment type="similarity">
    <text evidence="1">Belongs to the protein-tyrosine phosphatase family. Non-receptor class subfamily.</text>
</comment>
<feature type="domain" description="Tyrosine specific protein phosphatases" evidence="5">
    <location>
        <begin position="579"/>
        <end position="672"/>
    </location>
</feature>
<reference evidence="6" key="1">
    <citation type="journal article" date="2021" name="Open Biol.">
        <title>Shared evolutionary footprints suggest mitochondrial oxidative damage underlies multiple complex I losses in fungi.</title>
        <authorList>
            <person name="Schikora-Tamarit M.A."/>
            <person name="Marcet-Houben M."/>
            <person name="Nosek J."/>
            <person name="Gabaldon T."/>
        </authorList>
    </citation>
    <scope>NUCLEOTIDE SEQUENCE</scope>
    <source>
        <strain evidence="6">NCAIM Y.01608</strain>
    </source>
</reference>
<dbReference type="SUPFAM" id="SSF52799">
    <property type="entry name" value="(Phosphotyrosine protein) phosphatases II"/>
    <property type="match status" value="1"/>
</dbReference>
<dbReference type="InterPro" id="IPR016130">
    <property type="entry name" value="Tyr_Pase_AS"/>
</dbReference>
<dbReference type="PROSITE" id="PS00383">
    <property type="entry name" value="TYR_PHOSPHATASE_1"/>
    <property type="match status" value="1"/>
</dbReference>
<dbReference type="PROSITE" id="PS50056">
    <property type="entry name" value="TYR_PHOSPHATASE_2"/>
    <property type="match status" value="1"/>
</dbReference>
<dbReference type="InterPro" id="IPR050348">
    <property type="entry name" value="Protein-Tyr_Phosphatase"/>
</dbReference>
<dbReference type="Gene3D" id="3.90.190.10">
    <property type="entry name" value="Protein tyrosine phosphatase superfamily"/>
    <property type="match status" value="1"/>
</dbReference>
<evidence type="ECO:0000256" key="2">
    <source>
        <dbReference type="ARBA" id="ARBA00034736"/>
    </source>
</evidence>
<reference evidence="6" key="2">
    <citation type="submission" date="2021-01" db="EMBL/GenBank/DDBJ databases">
        <authorList>
            <person name="Schikora-Tamarit M.A."/>
        </authorList>
    </citation>
    <scope>NUCLEOTIDE SEQUENCE</scope>
    <source>
        <strain evidence="6">NCAIM Y.01608</strain>
    </source>
</reference>
<dbReference type="CDD" id="cd18533">
    <property type="entry name" value="PTP_fungal"/>
    <property type="match status" value="1"/>
</dbReference>
<feature type="region of interest" description="Disordered" evidence="3">
    <location>
        <begin position="814"/>
        <end position="835"/>
    </location>
</feature>
<dbReference type="AlphaFoldDB" id="A0A9P8TGF8"/>
<name>A0A9P8TGF8_9ASCO</name>
<dbReference type="Proteomes" id="UP000788993">
    <property type="component" value="Unassembled WGS sequence"/>
</dbReference>
<dbReference type="Pfam" id="PF00102">
    <property type="entry name" value="Y_phosphatase"/>
    <property type="match status" value="1"/>
</dbReference>
<gene>
    <name evidence="6" type="ORF">OGATHE_000596</name>
</gene>
<dbReference type="InterPro" id="IPR018870">
    <property type="entry name" value="Tti2"/>
</dbReference>
<dbReference type="PROSITE" id="PS50055">
    <property type="entry name" value="TYR_PHOSPHATASE_PTP"/>
    <property type="match status" value="1"/>
</dbReference>
<accession>A0A9P8TGF8</accession>
<dbReference type="InterPro" id="IPR000387">
    <property type="entry name" value="Tyr_Pase_dom"/>
</dbReference>
<evidence type="ECO:0000256" key="3">
    <source>
        <dbReference type="SAM" id="MobiDB-lite"/>
    </source>
</evidence>
<evidence type="ECO:0000313" key="7">
    <source>
        <dbReference type="Proteomes" id="UP000788993"/>
    </source>
</evidence>
<dbReference type="SMART" id="SM00194">
    <property type="entry name" value="PTPc"/>
    <property type="match status" value="1"/>
</dbReference>
<protein>
    <submittedName>
        <fullName evidence="6">Uncharacterized protein</fullName>
    </submittedName>
</protein>
<comment type="caution">
    <text evidence="6">The sequence shown here is derived from an EMBL/GenBank/DDBJ whole genome shotgun (WGS) entry which is preliminary data.</text>
</comment>
<organism evidence="6 7">
    <name type="scientific">Ogataea polymorpha</name>
    <dbReference type="NCBI Taxonomy" id="460523"/>
    <lineage>
        <taxon>Eukaryota</taxon>
        <taxon>Fungi</taxon>
        <taxon>Dikarya</taxon>
        <taxon>Ascomycota</taxon>
        <taxon>Saccharomycotina</taxon>
        <taxon>Pichiomycetes</taxon>
        <taxon>Pichiales</taxon>
        <taxon>Pichiaceae</taxon>
        <taxon>Ogataea</taxon>
    </lineage>
</organism>
<feature type="compositionally biased region" description="Gly residues" evidence="3">
    <location>
        <begin position="305"/>
        <end position="315"/>
    </location>
</feature>
<dbReference type="InterPro" id="IPR000242">
    <property type="entry name" value="PTP_cat"/>
</dbReference>
<dbReference type="Pfam" id="PF10521">
    <property type="entry name" value="Tti2"/>
    <property type="match status" value="1"/>
</dbReference>
<keyword evidence="7" id="KW-1185">Reference proteome</keyword>
<dbReference type="SMART" id="SM00404">
    <property type="entry name" value="PTPc_motif"/>
    <property type="match status" value="1"/>
</dbReference>
<dbReference type="GO" id="GO:0004725">
    <property type="term" value="F:protein tyrosine phosphatase activity"/>
    <property type="evidence" value="ECO:0007669"/>
    <property type="project" value="InterPro"/>
</dbReference>
<evidence type="ECO:0000259" key="5">
    <source>
        <dbReference type="PROSITE" id="PS50056"/>
    </source>
</evidence>
<feature type="compositionally biased region" description="Acidic residues" evidence="3">
    <location>
        <begin position="824"/>
        <end position="835"/>
    </location>
</feature>
<dbReference type="PANTHER" id="PTHR19134:SF449">
    <property type="entry name" value="TYROSINE-PROTEIN PHOSPHATASE 1"/>
    <property type="match status" value="1"/>
</dbReference>
<comment type="similarity">
    <text evidence="2">Belongs to the TTI2 family.</text>
</comment>
<dbReference type="EMBL" id="JAEUBD010000095">
    <property type="protein sequence ID" value="KAH3677941.1"/>
    <property type="molecule type" value="Genomic_DNA"/>
</dbReference>
<proteinExistence type="inferred from homology"/>
<dbReference type="InterPro" id="IPR029021">
    <property type="entry name" value="Prot-tyrosine_phosphatase-like"/>
</dbReference>
<evidence type="ECO:0000259" key="4">
    <source>
        <dbReference type="PROSITE" id="PS50055"/>
    </source>
</evidence>
<feature type="domain" description="Tyrosine-protein phosphatase" evidence="4">
    <location>
        <begin position="393"/>
        <end position="681"/>
    </location>
</feature>
<evidence type="ECO:0000313" key="6">
    <source>
        <dbReference type="EMBL" id="KAH3677941.1"/>
    </source>
</evidence>
<evidence type="ECO:0000256" key="1">
    <source>
        <dbReference type="ARBA" id="ARBA00009649"/>
    </source>
</evidence>
<dbReference type="PANTHER" id="PTHR19134">
    <property type="entry name" value="RECEPTOR-TYPE TYROSINE-PROTEIN PHOSPHATASE"/>
    <property type="match status" value="1"/>
</dbReference>